<dbReference type="Proteomes" id="UP000251634">
    <property type="component" value="Unassembled WGS sequence"/>
</dbReference>
<dbReference type="EMBL" id="PRKZ01000001">
    <property type="protein sequence ID" value="RAW52323.1"/>
    <property type="molecule type" value="Genomic_DNA"/>
</dbReference>
<comment type="caution">
    <text evidence="1">The sequence shown here is derived from an EMBL/GenBank/DDBJ whole genome shotgun (WGS) entry which is preliminary data.</text>
</comment>
<gene>
    <name evidence="1" type="ORF">C4N25_02640</name>
</gene>
<protein>
    <recommendedName>
        <fullName evidence="3">Stage III sporulation protein AF</fullName>
    </recommendedName>
</protein>
<evidence type="ECO:0008006" key="3">
    <source>
        <dbReference type="Google" id="ProtNLM"/>
    </source>
</evidence>
<sequence>MQPLERAVAIFCIACICAELTTQLAGSTWARRCIKAVAGLYILVVFARTVPQAHVQLRAFLVPVQEPVSIASPETAILAQTQAQLERTLAEQWCTKTGREASVAVMLKETDSVVAICSAQMTLPANCTAEERQQAGAFLQEKLQLLPKQIRIAAAGEETP</sequence>
<dbReference type="AlphaFoldDB" id="A0A329TTV5"/>
<proteinExistence type="predicted"/>
<reference evidence="1 2" key="1">
    <citation type="submission" date="2018-02" db="EMBL/GenBank/DDBJ databases">
        <title>Complete genome sequencing of Faecalibacterium prausnitzii strains isolated from the human gut.</title>
        <authorList>
            <person name="Fitzgerald B.C."/>
            <person name="Shkoporov A.N."/>
            <person name="Ross P.R."/>
            <person name="Hill C."/>
        </authorList>
    </citation>
    <scope>NUCLEOTIDE SEQUENCE [LARGE SCALE GENOMIC DNA]</scope>
    <source>
        <strain evidence="1 2">APC942/8-14-2</strain>
    </source>
</reference>
<evidence type="ECO:0000313" key="2">
    <source>
        <dbReference type="Proteomes" id="UP000251634"/>
    </source>
</evidence>
<name>A0A329TTV5_9FIRM</name>
<accession>A0A329TTV5</accession>
<evidence type="ECO:0000313" key="1">
    <source>
        <dbReference type="EMBL" id="RAW52323.1"/>
    </source>
</evidence>
<organism evidence="1 2">
    <name type="scientific">Faecalibacterium prausnitzii</name>
    <dbReference type="NCBI Taxonomy" id="853"/>
    <lineage>
        <taxon>Bacteria</taxon>
        <taxon>Bacillati</taxon>
        <taxon>Bacillota</taxon>
        <taxon>Clostridia</taxon>
        <taxon>Eubacteriales</taxon>
        <taxon>Oscillospiraceae</taxon>
        <taxon>Faecalibacterium</taxon>
    </lineage>
</organism>
<dbReference type="RefSeq" id="WP_112114871.1">
    <property type="nucleotide sequence ID" value="NZ_PRKZ01000001.1"/>
</dbReference>